<evidence type="ECO:0000256" key="4">
    <source>
        <dbReference type="ARBA" id="ARBA00048898"/>
    </source>
</evidence>
<dbReference type="AlphaFoldDB" id="T1FQE5"/>
<proteinExistence type="predicted"/>
<comment type="catalytic activity">
    <reaction evidence="3">
        <text>D-glyceraldehyde + ATP = D-glyceraldehyde 3-phosphate + ADP + H(+)</text>
        <dbReference type="Rhea" id="RHEA:13941"/>
        <dbReference type="ChEBI" id="CHEBI:15378"/>
        <dbReference type="ChEBI" id="CHEBI:17378"/>
        <dbReference type="ChEBI" id="CHEBI:30616"/>
        <dbReference type="ChEBI" id="CHEBI:59776"/>
        <dbReference type="ChEBI" id="CHEBI:456216"/>
        <dbReference type="EC" id="2.7.1.28"/>
    </reaction>
</comment>
<dbReference type="OrthoDB" id="1724672at2759"/>
<dbReference type="EMBL" id="KB097143">
    <property type="protein sequence ID" value="ESN98592.1"/>
    <property type="molecule type" value="Genomic_DNA"/>
</dbReference>
<accession>T1FQE5</accession>
<dbReference type="FunFam" id="1.25.40.340:FF:000002">
    <property type="entry name" value="Dihydroxyacetone kinase, L subunit"/>
    <property type="match status" value="1"/>
</dbReference>
<reference evidence="7" key="3">
    <citation type="submission" date="2015-06" db="UniProtKB">
        <authorList>
            <consortium name="EnsemblMetazoa"/>
        </authorList>
    </citation>
    <scope>IDENTIFICATION</scope>
</reference>
<dbReference type="STRING" id="6412.T1FQE5"/>
<dbReference type="OMA" id="RPFVTFI"/>
<evidence type="ECO:0000256" key="3">
    <source>
        <dbReference type="ARBA" id="ARBA00047974"/>
    </source>
</evidence>
<dbReference type="EnsemblMetazoa" id="HelroT188832">
    <property type="protein sequence ID" value="HelroP188832"/>
    <property type="gene ID" value="HelroG188832"/>
</dbReference>
<evidence type="ECO:0000259" key="5">
    <source>
        <dbReference type="PROSITE" id="PS51480"/>
    </source>
</evidence>
<dbReference type="GeneID" id="20211042"/>
<dbReference type="HOGENOM" id="CLU_903928_0_0_1"/>
<dbReference type="PANTHER" id="PTHR28629">
    <property type="entry name" value="TRIOKINASE/FMN CYCLASE"/>
    <property type="match status" value="1"/>
</dbReference>
<sequence length="308" mass="33501">MITNDLKNYCLDSKTKALSWVRPVMIEKDAPECEVDELKSTTTTISSHNNGDNRFSSRYSARLLGEKLNNLNLGDTSSLGDYASGPQIDEGGHKILMKCIHGVSNSLVANTGLLNTMDSSCGDGDCGHTFAAGARGMYKMMSDGKLNGVFKLKKIMEILSETVEDSMGGTSGGIYSLLLTAISQEMGTETKPTATNETWARGLVRGMESIMRYGGAGPGSRTMLDPLHALCTFLDKESHNTDTVTLWQNAAKVVDKETKRTKNMEAKAGRAAYVRRENLIYPDPGAHAFFVALTAIVNVLVDSKKYFE</sequence>
<reference evidence="6 8" key="2">
    <citation type="journal article" date="2013" name="Nature">
        <title>Insights into bilaterian evolution from three spiralian genomes.</title>
        <authorList>
            <person name="Simakov O."/>
            <person name="Marletaz F."/>
            <person name="Cho S.J."/>
            <person name="Edsinger-Gonzales E."/>
            <person name="Havlak P."/>
            <person name="Hellsten U."/>
            <person name="Kuo D.H."/>
            <person name="Larsson T."/>
            <person name="Lv J."/>
            <person name="Arendt D."/>
            <person name="Savage R."/>
            <person name="Osoegawa K."/>
            <person name="de Jong P."/>
            <person name="Grimwood J."/>
            <person name="Chapman J.A."/>
            <person name="Shapiro H."/>
            <person name="Aerts A."/>
            <person name="Otillar R.P."/>
            <person name="Terry A.Y."/>
            <person name="Boore J.L."/>
            <person name="Grigoriev I.V."/>
            <person name="Lindberg D.R."/>
            <person name="Seaver E.C."/>
            <person name="Weisblat D.A."/>
            <person name="Putnam N.H."/>
            <person name="Rokhsar D.S."/>
        </authorList>
    </citation>
    <scope>NUCLEOTIDE SEQUENCE</scope>
</reference>
<protein>
    <recommendedName>
        <fullName evidence="5">DhaL domain-containing protein</fullName>
    </recommendedName>
</protein>
<reference evidence="8" key="1">
    <citation type="submission" date="2012-12" db="EMBL/GenBank/DDBJ databases">
        <authorList>
            <person name="Hellsten U."/>
            <person name="Grimwood J."/>
            <person name="Chapman J.A."/>
            <person name="Shapiro H."/>
            <person name="Aerts A."/>
            <person name="Otillar R.P."/>
            <person name="Terry A.Y."/>
            <person name="Boore J.L."/>
            <person name="Simakov O."/>
            <person name="Marletaz F."/>
            <person name="Cho S.-J."/>
            <person name="Edsinger-Gonzales E."/>
            <person name="Havlak P."/>
            <person name="Kuo D.-H."/>
            <person name="Larsson T."/>
            <person name="Lv J."/>
            <person name="Arendt D."/>
            <person name="Savage R."/>
            <person name="Osoegawa K."/>
            <person name="de Jong P."/>
            <person name="Lindberg D.R."/>
            <person name="Seaver E.C."/>
            <person name="Weisblat D.A."/>
            <person name="Putnam N.H."/>
            <person name="Grigoriev I.V."/>
            <person name="Rokhsar D.S."/>
        </authorList>
    </citation>
    <scope>NUCLEOTIDE SEQUENCE</scope>
</reference>
<dbReference type="Proteomes" id="UP000015101">
    <property type="component" value="Unassembled WGS sequence"/>
</dbReference>
<feature type="domain" description="DhaL" evidence="5">
    <location>
        <begin position="94"/>
        <end position="298"/>
    </location>
</feature>
<keyword evidence="1" id="KW-0808">Transferase</keyword>
<dbReference type="Gene3D" id="1.25.40.340">
    <property type="match status" value="1"/>
</dbReference>
<evidence type="ECO:0000313" key="6">
    <source>
        <dbReference type="EMBL" id="ESN98592.1"/>
    </source>
</evidence>
<comment type="catalytic activity">
    <reaction evidence="4">
        <text>dihydroxyacetone + ATP = dihydroxyacetone phosphate + ADP + H(+)</text>
        <dbReference type="Rhea" id="RHEA:15773"/>
        <dbReference type="ChEBI" id="CHEBI:15378"/>
        <dbReference type="ChEBI" id="CHEBI:16016"/>
        <dbReference type="ChEBI" id="CHEBI:30616"/>
        <dbReference type="ChEBI" id="CHEBI:57642"/>
        <dbReference type="ChEBI" id="CHEBI:456216"/>
        <dbReference type="EC" id="2.7.1.29"/>
    </reaction>
</comment>
<gene>
    <name evidence="7" type="primary">20211042</name>
    <name evidence="6" type="ORF">HELRODRAFT_188832</name>
</gene>
<dbReference type="GO" id="GO:0004371">
    <property type="term" value="F:glycerone kinase activity"/>
    <property type="evidence" value="ECO:0007669"/>
    <property type="project" value="UniProtKB-EC"/>
</dbReference>
<dbReference type="eggNOG" id="KOG2426">
    <property type="taxonomic scope" value="Eukaryota"/>
</dbReference>
<dbReference type="PANTHER" id="PTHR28629:SF4">
    <property type="entry name" value="TRIOKINASE_FMN CYCLASE"/>
    <property type="match status" value="1"/>
</dbReference>
<dbReference type="GO" id="GO:0006071">
    <property type="term" value="P:glycerol metabolic process"/>
    <property type="evidence" value="ECO:0007669"/>
    <property type="project" value="InterPro"/>
</dbReference>
<dbReference type="KEGG" id="hro:HELRODRAFT_188832"/>
<evidence type="ECO:0000256" key="1">
    <source>
        <dbReference type="ARBA" id="ARBA00022679"/>
    </source>
</evidence>
<organism evidence="7 8">
    <name type="scientific">Helobdella robusta</name>
    <name type="common">Californian leech</name>
    <dbReference type="NCBI Taxonomy" id="6412"/>
    <lineage>
        <taxon>Eukaryota</taxon>
        <taxon>Metazoa</taxon>
        <taxon>Spiralia</taxon>
        <taxon>Lophotrochozoa</taxon>
        <taxon>Annelida</taxon>
        <taxon>Clitellata</taxon>
        <taxon>Hirudinea</taxon>
        <taxon>Rhynchobdellida</taxon>
        <taxon>Glossiphoniidae</taxon>
        <taxon>Helobdella</taxon>
    </lineage>
</organism>
<evidence type="ECO:0000313" key="8">
    <source>
        <dbReference type="Proteomes" id="UP000015101"/>
    </source>
</evidence>
<dbReference type="SMART" id="SM01120">
    <property type="entry name" value="Dak2"/>
    <property type="match status" value="1"/>
</dbReference>
<dbReference type="Pfam" id="PF02734">
    <property type="entry name" value="Dak2"/>
    <property type="match status" value="1"/>
</dbReference>
<evidence type="ECO:0000256" key="2">
    <source>
        <dbReference type="ARBA" id="ARBA00022777"/>
    </source>
</evidence>
<dbReference type="EMBL" id="AMQM01001006">
    <property type="status" value="NOT_ANNOTATED_CDS"/>
    <property type="molecule type" value="Genomic_DNA"/>
</dbReference>
<keyword evidence="2" id="KW-0418">Kinase</keyword>
<dbReference type="InterPro" id="IPR036117">
    <property type="entry name" value="DhaL_dom_sf"/>
</dbReference>
<name>T1FQE5_HELRO</name>
<dbReference type="RefSeq" id="XP_009022602.1">
    <property type="nucleotide sequence ID" value="XM_009024354.1"/>
</dbReference>
<keyword evidence="8" id="KW-1185">Reference proteome</keyword>
<dbReference type="PROSITE" id="PS51480">
    <property type="entry name" value="DHAL"/>
    <property type="match status" value="1"/>
</dbReference>
<dbReference type="SUPFAM" id="SSF101473">
    <property type="entry name" value="DhaL-like"/>
    <property type="match status" value="1"/>
</dbReference>
<evidence type="ECO:0000313" key="7">
    <source>
        <dbReference type="EnsemblMetazoa" id="HelroP188832"/>
    </source>
</evidence>
<dbReference type="InterPro" id="IPR004007">
    <property type="entry name" value="DhaL_dom"/>
</dbReference>
<dbReference type="CTD" id="20211042"/>
<dbReference type="GO" id="GO:0050354">
    <property type="term" value="F:triokinase activity"/>
    <property type="evidence" value="ECO:0007669"/>
    <property type="project" value="UniProtKB-EC"/>
</dbReference>
<dbReference type="InterPro" id="IPR050861">
    <property type="entry name" value="Dihydroxyacetone_Kinase"/>
</dbReference>
<dbReference type="InParanoid" id="T1FQE5"/>